<evidence type="ECO:0000256" key="4">
    <source>
        <dbReference type="ARBA" id="ARBA00022692"/>
    </source>
</evidence>
<reference evidence="9 10" key="1">
    <citation type="submission" date="2021-02" db="EMBL/GenBank/DDBJ databases">
        <title>Streptomyces spirodelae sp. nov., isolated from duckweed.</title>
        <authorList>
            <person name="Saimee Y."/>
            <person name="Duangmal K."/>
        </authorList>
    </citation>
    <scope>NUCLEOTIDE SEQUENCE [LARGE SCALE GENOMIC DNA]</scope>
    <source>
        <strain evidence="9 10">DSM 42105</strain>
    </source>
</reference>
<proteinExistence type="inferred from homology"/>
<dbReference type="InterPro" id="IPR032816">
    <property type="entry name" value="VTT_dom"/>
</dbReference>
<feature type="transmembrane region" description="Helical" evidence="7">
    <location>
        <begin position="72"/>
        <end position="94"/>
    </location>
</feature>
<feature type="transmembrane region" description="Helical" evidence="7">
    <location>
        <begin position="12"/>
        <end position="31"/>
    </location>
</feature>
<accession>A0ABS3XTR9</accession>
<keyword evidence="5 7" id="KW-1133">Transmembrane helix</keyword>
<dbReference type="PANTHER" id="PTHR30353">
    <property type="entry name" value="INNER MEMBRANE PROTEIN DEDA-RELATED"/>
    <property type="match status" value="1"/>
</dbReference>
<keyword evidence="10" id="KW-1185">Reference proteome</keyword>
<sequence>MPEILGSVTGSPWIYLVIAVSVLLDVFVPVLPSGVLVIAASTAAAGTTAADAADLPSAAARGAAESGHLAEVLLLMLCAAGASVLGDLAAWRLAWRGGDRFDRALARSRRLTSAQEQLGRALSQGGGALVVLARFAPAGRSVVSLTAGATHRSARDFVPWSALAGVAWAVYSVGLGYLGGQWLGTSWLGTAVSVLALFLAGGLAAYLIRREPEGEDATGTADAGRGGMGTDMRAGTGMGAALSAEADPDAEVPGSTAPAGAGTAFQLPPAAKVLPAIGVVFAGPATFPVLPVLPGLPGMRVAGDGGAEDGTVTGSAAVPSASA</sequence>
<evidence type="ECO:0000256" key="6">
    <source>
        <dbReference type="ARBA" id="ARBA00023136"/>
    </source>
</evidence>
<dbReference type="EMBL" id="JAFFZM010000005">
    <property type="protein sequence ID" value="MBO8198797.1"/>
    <property type="molecule type" value="Genomic_DNA"/>
</dbReference>
<evidence type="ECO:0000259" key="8">
    <source>
        <dbReference type="Pfam" id="PF09335"/>
    </source>
</evidence>
<keyword evidence="4 7" id="KW-0812">Transmembrane</keyword>
<evidence type="ECO:0000313" key="9">
    <source>
        <dbReference type="EMBL" id="MBO8198797.1"/>
    </source>
</evidence>
<evidence type="ECO:0000256" key="3">
    <source>
        <dbReference type="ARBA" id="ARBA00022475"/>
    </source>
</evidence>
<dbReference type="InterPro" id="IPR032818">
    <property type="entry name" value="DedA-like"/>
</dbReference>
<evidence type="ECO:0000313" key="10">
    <source>
        <dbReference type="Proteomes" id="UP000721954"/>
    </source>
</evidence>
<gene>
    <name evidence="9" type="ORF">JW613_10840</name>
</gene>
<comment type="similarity">
    <text evidence="2">Belongs to the DedA family.</text>
</comment>
<evidence type="ECO:0000256" key="7">
    <source>
        <dbReference type="SAM" id="Phobius"/>
    </source>
</evidence>
<keyword evidence="3" id="KW-1003">Cell membrane</keyword>
<evidence type="ECO:0000256" key="2">
    <source>
        <dbReference type="ARBA" id="ARBA00010792"/>
    </source>
</evidence>
<name>A0ABS3XTR9_9ACTN</name>
<evidence type="ECO:0000256" key="1">
    <source>
        <dbReference type="ARBA" id="ARBA00004651"/>
    </source>
</evidence>
<organism evidence="9 10">
    <name type="scientific">Streptomyces smyrnaeus</name>
    <dbReference type="NCBI Taxonomy" id="1387713"/>
    <lineage>
        <taxon>Bacteria</taxon>
        <taxon>Bacillati</taxon>
        <taxon>Actinomycetota</taxon>
        <taxon>Actinomycetes</taxon>
        <taxon>Kitasatosporales</taxon>
        <taxon>Streptomycetaceae</taxon>
        <taxon>Streptomyces</taxon>
    </lineage>
</organism>
<feature type="transmembrane region" description="Helical" evidence="7">
    <location>
        <begin position="157"/>
        <end position="180"/>
    </location>
</feature>
<keyword evidence="6 7" id="KW-0472">Membrane</keyword>
<protein>
    <submittedName>
        <fullName evidence="9">VTT domain-containing protein</fullName>
    </submittedName>
</protein>
<comment type="subcellular location">
    <subcellularLocation>
        <location evidence="1">Cell membrane</location>
        <topology evidence="1">Multi-pass membrane protein</topology>
    </subcellularLocation>
</comment>
<dbReference type="PANTHER" id="PTHR30353:SF0">
    <property type="entry name" value="TRANSMEMBRANE PROTEIN"/>
    <property type="match status" value="1"/>
</dbReference>
<dbReference type="Proteomes" id="UP000721954">
    <property type="component" value="Unassembled WGS sequence"/>
</dbReference>
<feature type="domain" description="VTT" evidence="8">
    <location>
        <begin position="67"/>
        <end position="177"/>
    </location>
</feature>
<evidence type="ECO:0000256" key="5">
    <source>
        <dbReference type="ARBA" id="ARBA00022989"/>
    </source>
</evidence>
<feature type="transmembrane region" description="Helical" evidence="7">
    <location>
        <begin position="186"/>
        <end position="208"/>
    </location>
</feature>
<comment type="caution">
    <text evidence="9">The sequence shown here is derived from an EMBL/GenBank/DDBJ whole genome shotgun (WGS) entry which is preliminary data.</text>
</comment>
<dbReference type="Pfam" id="PF09335">
    <property type="entry name" value="VTT_dom"/>
    <property type="match status" value="1"/>
</dbReference>